<dbReference type="Proteomes" id="UP000236291">
    <property type="component" value="Unassembled WGS sequence"/>
</dbReference>
<sequence length="54" mass="6041">MFLIAVESKSRKKKNLEEFVGVSGGGRCGAPAVCFREDGFRESPTSFFQYYKGK</sequence>
<organism evidence="1 2">
    <name type="scientific">Trifolium pratense</name>
    <name type="common">Red clover</name>
    <dbReference type="NCBI Taxonomy" id="57577"/>
    <lineage>
        <taxon>Eukaryota</taxon>
        <taxon>Viridiplantae</taxon>
        <taxon>Streptophyta</taxon>
        <taxon>Embryophyta</taxon>
        <taxon>Tracheophyta</taxon>
        <taxon>Spermatophyta</taxon>
        <taxon>Magnoliopsida</taxon>
        <taxon>eudicotyledons</taxon>
        <taxon>Gunneridae</taxon>
        <taxon>Pentapetalae</taxon>
        <taxon>rosids</taxon>
        <taxon>fabids</taxon>
        <taxon>Fabales</taxon>
        <taxon>Fabaceae</taxon>
        <taxon>Papilionoideae</taxon>
        <taxon>50 kb inversion clade</taxon>
        <taxon>NPAAA clade</taxon>
        <taxon>Hologalegina</taxon>
        <taxon>IRL clade</taxon>
        <taxon>Trifolieae</taxon>
        <taxon>Trifolium</taxon>
    </lineage>
</organism>
<dbReference type="AlphaFoldDB" id="A0A2K3L019"/>
<protein>
    <submittedName>
        <fullName evidence="1">Uncharacterized protein</fullName>
    </submittedName>
</protein>
<proteinExistence type="predicted"/>
<dbReference type="EMBL" id="ASHM01023915">
    <property type="protein sequence ID" value="PNX71890.1"/>
    <property type="molecule type" value="Genomic_DNA"/>
</dbReference>
<reference evidence="1 2" key="2">
    <citation type="journal article" date="2017" name="Front. Plant Sci.">
        <title>Gene Classification and Mining of Molecular Markers Useful in Red Clover (Trifolium pratense) Breeding.</title>
        <authorList>
            <person name="Istvanek J."/>
            <person name="Dluhosova J."/>
            <person name="Dluhos P."/>
            <person name="Patkova L."/>
            <person name="Nedelnik J."/>
            <person name="Repkova J."/>
        </authorList>
    </citation>
    <scope>NUCLEOTIDE SEQUENCE [LARGE SCALE GENOMIC DNA]</scope>
    <source>
        <strain evidence="2">cv. Tatra</strain>
        <tissue evidence="1">Young leaves</tissue>
    </source>
</reference>
<name>A0A2K3L019_TRIPR</name>
<evidence type="ECO:0000313" key="2">
    <source>
        <dbReference type="Proteomes" id="UP000236291"/>
    </source>
</evidence>
<reference evidence="1 2" key="1">
    <citation type="journal article" date="2014" name="Am. J. Bot.">
        <title>Genome assembly and annotation for red clover (Trifolium pratense; Fabaceae).</title>
        <authorList>
            <person name="Istvanek J."/>
            <person name="Jaros M."/>
            <person name="Krenek A."/>
            <person name="Repkova J."/>
        </authorList>
    </citation>
    <scope>NUCLEOTIDE SEQUENCE [LARGE SCALE GENOMIC DNA]</scope>
    <source>
        <strain evidence="2">cv. Tatra</strain>
        <tissue evidence="1">Young leaves</tissue>
    </source>
</reference>
<gene>
    <name evidence="1" type="ORF">L195_g027776</name>
</gene>
<comment type="caution">
    <text evidence="1">The sequence shown here is derived from an EMBL/GenBank/DDBJ whole genome shotgun (WGS) entry which is preliminary data.</text>
</comment>
<accession>A0A2K3L019</accession>
<evidence type="ECO:0000313" key="1">
    <source>
        <dbReference type="EMBL" id="PNX71890.1"/>
    </source>
</evidence>